<proteinExistence type="predicted"/>
<dbReference type="AlphaFoldDB" id="A0A1V6R8D5"/>
<feature type="coiled-coil region" evidence="1">
    <location>
        <begin position="264"/>
        <end position="312"/>
    </location>
</feature>
<comment type="caution">
    <text evidence="2">The sequence shown here is derived from an EMBL/GenBank/DDBJ whole genome shotgun (WGS) entry which is preliminary data.</text>
</comment>
<keyword evidence="1" id="KW-0175">Coiled coil</keyword>
<name>A0A1V6R8D5_9EURO</name>
<protein>
    <submittedName>
        <fullName evidence="2">Uncharacterized protein</fullName>
    </submittedName>
</protein>
<evidence type="ECO:0000256" key="1">
    <source>
        <dbReference type="SAM" id="Coils"/>
    </source>
</evidence>
<reference evidence="3" key="1">
    <citation type="journal article" date="2017" name="Nat. Microbiol.">
        <title>Global analysis of biosynthetic gene clusters reveals vast potential of secondary metabolite production in Penicillium species.</title>
        <authorList>
            <person name="Nielsen J.C."/>
            <person name="Grijseels S."/>
            <person name="Prigent S."/>
            <person name="Ji B."/>
            <person name="Dainat J."/>
            <person name="Nielsen K.F."/>
            <person name="Frisvad J.C."/>
            <person name="Workman M."/>
            <person name="Nielsen J."/>
        </authorList>
    </citation>
    <scope>NUCLEOTIDE SEQUENCE [LARGE SCALE GENOMIC DNA]</scope>
    <source>
        <strain evidence="3">IBT 29525</strain>
    </source>
</reference>
<dbReference type="EMBL" id="MDYO01000011">
    <property type="protein sequence ID" value="OQD97814.1"/>
    <property type="molecule type" value="Genomic_DNA"/>
</dbReference>
<sequence length="356" mass="39522">MTGGQGSSLFPSKLQDHRHTSSIWAQDEEMAIFCATFLVADKAPDSSVSMDVVTATVVLIPAEPIPANFQQNTAALDAHLPELLGRFYGYESIFAKSNLEPKDITRTKDPIDSQETNILPESFIPITIDGSITAKPVWPTVQVTATTNMLKATNAATLAKHSWTLYSAPALMVAGSIALASVLACVGWIERVGIKVDPSEVRLKTEDGCLYAWQIEDPSLEHIFQKHMSKHSIGTYMLLHREVGQKFRAIPAMCKEKQMELDIVAHMQAENLSLADKLRAAEDKAFRYEEAATEAEAEIKDQNSIIREAQMTIHIHQQDISNWMAVAEWYQMKCFQCSNVLGQMMAFLQDTTSKDG</sequence>
<gene>
    <name evidence="2" type="ORF">PENSOL_c011G09406</name>
</gene>
<evidence type="ECO:0000313" key="3">
    <source>
        <dbReference type="Proteomes" id="UP000191612"/>
    </source>
</evidence>
<dbReference type="STRING" id="60172.A0A1V6R8D5"/>
<organism evidence="2 3">
    <name type="scientific">Penicillium solitum</name>
    <dbReference type="NCBI Taxonomy" id="60172"/>
    <lineage>
        <taxon>Eukaryota</taxon>
        <taxon>Fungi</taxon>
        <taxon>Dikarya</taxon>
        <taxon>Ascomycota</taxon>
        <taxon>Pezizomycotina</taxon>
        <taxon>Eurotiomycetes</taxon>
        <taxon>Eurotiomycetidae</taxon>
        <taxon>Eurotiales</taxon>
        <taxon>Aspergillaceae</taxon>
        <taxon>Penicillium</taxon>
    </lineage>
</organism>
<keyword evidence="3" id="KW-1185">Reference proteome</keyword>
<dbReference type="Proteomes" id="UP000191612">
    <property type="component" value="Unassembled WGS sequence"/>
</dbReference>
<accession>A0A1V6R8D5</accession>
<evidence type="ECO:0000313" key="2">
    <source>
        <dbReference type="EMBL" id="OQD97814.1"/>
    </source>
</evidence>